<evidence type="ECO:0000313" key="4">
    <source>
        <dbReference type="EMBL" id="KAG0592103.1"/>
    </source>
</evidence>
<reference evidence="4" key="1">
    <citation type="submission" date="2020-06" db="EMBL/GenBank/DDBJ databases">
        <title>WGS assembly of Ceratodon purpureus strain R40.</title>
        <authorList>
            <person name="Carey S.B."/>
            <person name="Jenkins J."/>
            <person name="Shu S."/>
            <person name="Lovell J.T."/>
            <person name="Sreedasyam A."/>
            <person name="Maumus F."/>
            <person name="Tiley G.P."/>
            <person name="Fernandez-Pozo N."/>
            <person name="Barry K."/>
            <person name="Chen C."/>
            <person name="Wang M."/>
            <person name="Lipzen A."/>
            <person name="Daum C."/>
            <person name="Saski C.A."/>
            <person name="Payton A.C."/>
            <person name="Mcbreen J.C."/>
            <person name="Conrad R.E."/>
            <person name="Kollar L.M."/>
            <person name="Olsson S."/>
            <person name="Huttunen S."/>
            <person name="Landis J.B."/>
            <person name="Wickett N.J."/>
            <person name="Johnson M.G."/>
            <person name="Rensing S.A."/>
            <person name="Grimwood J."/>
            <person name="Schmutz J."/>
            <person name="Mcdaniel S.F."/>
        </authorList>
    </citation>
    <scope>NUCLEOTIDE SEQUENCE</scope>
    <source>
        <strain evidence="4">R40</strain>
    </source>
</reference>
<protein>
    <recommendedName>
        <fullName evidence="1">AT-hook motif nuclear-localized protein</fullName>
    </recommendedName>
</protein>
<accession>A0A8T0JAW2</accession>
<evidence type="ECO:0000256" key="1">
    <source>
        <dbReference type="RuleBase" id="RU367031"/>
    </source>
</evidence>
<dbReference type="PANTHER" id="PTHR31500:SF57">
    <property type="entry name" value="AT-HOOK MOTIF NUCLEAR-LOCALIZED PROTEIN 10"/>
    <property type="match status" value="1"/>
</dbReference>
<dbReference type="SUPFAM" id="SSF117856">
    <property type="entry name" value="AF0104/ALDC/Ptd012-like"/>
    <property type="match status" value="1"/>
</dbReference>
<dbReference type="GO" id="GO:0005634">
    <property type="term" value="C:nucleus"/>
    <property type="evidence" value="ECO:0007669"/>
    <property type="project" value="UniProtKB-SubCell"/>
</dbReference>
<dbReference type="CDD" id="cd11378">
    <property type="entry name" value="DUF296"/>
    <property type="match status" value="1"/>
</dbReference>
<dbReference type="PROSITE" id="PS51742">
    <property type="entry name" value="PPC"/>
    <property type="match status" value="1"/>
</dbReference>
<dbReference type="InterPro" id="IPR039605">
    <property type="entry name" value="AHL"/>
</dbReference>
<feature type="compositionally biased region" description="Polar residues" evidence="2">
    <location>
        <begin position="102"/>
        <end position="112"/>
    </location>
</feature>
<dbReference type="InterPro" id="IPR005175">
    <property type="entry name" value="PPC_dom"/>
</dbReference>
<comment type="caution">
    <text evidence="4">The sequence shown here is derived from an EMBL/GenBank/DDBJ whole genome shotgun (WGS) entry which is preliminary data.</text>
</comment>
<dbReference type="Pfam" id="PF03479">
    <property type="entry name" value="PCC"/>
    <property type="match status" value="1"/>
</dbReference>
<feature type="region of interest" description="Disordered" evidence="2">
    <location>
        <begin position="79"/>
        <end position="112"/>
    </location>
</feature>
<dbReference type="EMBL" id="CM026421">
    <property type="protein sequence ID" value="KAG0592103.1"/>
    <property type="molecule type" value="Genomic_DNA"/>
</dbReference>
<keyword evidence="1" id="KW-0805">Transcription regulation</keyword>
<feature type="region of interest" description="Disordered" evidence="2">
    <location>
        <begin position="13"/>
        <end position="65"/>
    </location>
</feature>
<comment type="domain">
    <text evidence="1">The PPC domain mediates interactions between AHL proteins.</text>
</comment>
<feature type="compositionally biased region" description="Low complexity" evidence="2">
    <location>
        <begin position="345"/>
        <end position="361"/>
    </location>
</feature>
<keyword evidence="1" id="KW-0804">Transcription</keyword>
<organism evidence="4 5">
    <name type="scientific">Ceratodon purpureus</name>
    <name type="common">Fire moss</name>
    <name type="synonym">Dicranum purpureum</name>
    <dbReference type="NCBI Taxonomy" id="3225"/>
    <lineage>
        <taxon>Eukaryota</taxon>
        <taxon>Viridiplantae</taxon>
        <taxon>Streptophyta</taxon>
        <taxon>Embryophyta</taxon>
        <taxon>Bryophyta</taxon>
        <taxon>Bryophytina</taxon>
        <taxon>Bryopsida</taxon>
        <taxon>Dicranidae</taxon>
        <taxon>Pseudoditrichales</taxon>
        <taxon>Ditrichaceae</taxon>
        <taxon>Ceratodon</taxon>
    </lineage>
</organism>
<dbReference type="GO" id="GO:0003680">
    <property type="term" value="F:minor groove of adenine-thymine-rich DNA binding"/>
    <property type="evidence" value="ECO:0007669"/>
    <property type="project" value="UniProtKB-UniRule"/>
</dbReference>
<proteinExistence type="predicted"/>
<keyword evidence="5" id="KW-1185">Reference proteome</keyword>
<evidence type="ECO:0000256" key="2">
    <source>
        <dbReference type="SAM" id="MobiDB-lite"/>
    </source>
</evidence>
<dbReference type="PANTHER" id="PTHR31500">
    <property type="entry name" value="AT-HOOK MOTIF NUCLEAR-LOCALIZED PROTEIN 9"/>
    <property type="match status" value="1"/>
</dbReference>
<comment type="function">
    <text evidence="1">Transcription factor that specifically binds AT-rich DNA sequences related to the nuclear matrix attachment regions (MARs).</text>
</comment>
<feature type="domain" description="PPC" evidence="3">
    <location>
        <begin position="165"/>
        <end position="305"/>
    </location>
</feature>
<feature type="compositionally biased region" description="Polar residues" evidence="2">
    <location>
        <begin position="319"/>
        <end position="339"/>
    </location>
</feature>
<dbReference type="Gene3D" id="3.30.1330.80">
    <property type="entry name" value="Hypothetical protein, similar to alpha- acetolactate decarboxylase, domain 2"/>
    <property type="match status" value="1"/>
</dbReference>
<feature type="region of interest" description="Disordered" evidence="2">
    <location>
        <begin position="126"/>
        <end position="152"/>
    </location>
</feature>
<evidence type="ECO:0000313" key="5">
    <source>
        <dbReference type="Proteomes" id="UP000822688"/>
    </source>
</evidence>
<feature type="region of interest" description="Disordered" evidence="2">
    <location>
        <begin position="295"/>
        <end position="386"/>
    </location>
</feature>
<sequence length="399" mass="40745">MDRQVPFGILLQELGGEKGGPRSGGMDGLGPGPGLHMPIAIRPPSPLQPSAIGKSPMEGGSSGSRAVVPVAPRMELSIAGAPAVGNEPPLKRKRGRPRKYTGDSSPASASGVATTESLFSALAKKIAAPYTPPPDKSEKRGRGRPLGSTKKQQLANLGVVLAGTGKSFTPHVLTVNTGEDVSSKIMQFAQHGPRAMCVLSANGAVSNVMLRQESSSGGTVTYEGRYEILSLSGSYLPTDGEDGAKSRTGSISVSLAGSDGRVFGGGVAGMLMAASPIQLVVGSFLLGSPKPDTKVDSPLRLTQGETSGVATPPVAQQRPEPSNENRGGSNSVFSSSNPNGAGARPQKGPQAPSSSGQPSEQRPQAIGVFQPTEGWGIAPHVPFLGDNRRADINIPLAGG</sequence>
<dbReference type="AlphaFoldDB" id="A0A8T0JAW2"/>
<name>A0A8T0JAW2_CERPU</name>
<dbReference type="Proteomes" id="UP000822688">
    <property type="component" value="Chromosome 1"/>
</dbReference>
<gene>
    <name evidence="4" type="ORF">KC19_1G225300</name>
</gene>
<evidence type="ECO:0000259" key="3">
    <source>
        <dbReference type="PROSITE" id="PS51742"/>
    </source>
</evidence>
<keyword evidence="1" id="KW-0238">DNA-binding</keyword>
<feature type="compositionally biased region" description="Gly residues" evidence="2">
    <location>
        <begin position="21"/>
        <end position="33"/>
    </location>
</feature>
<keyword evidence="1" id="KW-0539">Nucleus</keyword>
<comment type="subcellular location">
    <subcellularLocation>
        <location evidence="1">Nucleus</location>
    </subcellularLocation>
</comment>